<dbReference type="InterPro" id="IPR011611">
    <property type="entry name" value="PfkB_dom"/>
</dbReference>
<organism evidence="6 7">
    <name type="scientific">Halorussus caseinilyticus</name>
    <dbReference type="NCBI Taxonomy" id="3034025"/>
    <lineage>
        <taxon>Archaea</taxon>
        <taxon>Methanobacteriati</taxon>
        <taxon>Methanobacteriota</taxon>
        <taxon>Stenosarchaea group</taxon>
        <taxon>Halobacteria</taxon>
        <taxon>Halobacteriales</taxon>
        <taxon>Haladaptataceae</taxon>
        <taxon>Halorussus</taxon>
    </lineage>
</organism>
<dbReference type="GO" id="GO:0006796">
    <property type="term" value="P:phosphate-containing compound metabolic process"/>
    <property type="evidence" value="ECO:0007669"/>
    <property type="project" value="UniProtKB-ARBA"/>
</dbReference>
<evidence type="ECO:0000256" key="1">
    <source>
        <dbReference type="ARBA" id="ARBA00010688"/>
    </source>
</evidence>
<comment type="similarity">
    <text evidence="1 4">Belongs to the carbohydrate kinase PfkB family.</text>
</comment>
<protein>
    <submittedName>
        <fullName evidence="6">Carbohydrate kinase family protein</fullName>
        <ecNumber evidence="6">2.7.1.-</ecNumber>
    </submittedName>
</protein>
<dbReference type="PROSITE" id="PS00584">
    <property type="entry name" value="PFKB_KINASES_2"/>
    <property type="match status" value="1"/>
</dbReference>
<dbReference type="GO" id="GO:0016301">
    <property type="term" value="F:kinase activity"/>
    <property type="evidence" value="ECO:0007669"/>
    <property type="project" value="UniProtKB-KW"/>
</dbReference>
<evidence type="ECO:0000256" key="2">
    <source>
        <dbReference type="ARBA" id="ARBA00022679"/>
    </source>
</evidence>
<evidence type="ECO:0000313" key="6">
    <source>
        <dbReference type="EMBL" id="MFC7081713.1"/>
    </source>
</evidence>
<keyword evidence="3 4" id="KW-0418">Kinase</keyword>
<dbReference type="EC" id="2.7.1.-" evidence="6"/>
<dbReference type="Pfam" id="PF00294">
    <property type="entry name" value="PfkB"/>
    <property type="match status" value="1"/>
</dbReference>
<evidence type="ECO:0000313" key="7">
    <source>
        <dbReference type="Proteomes" id="UP001596407"/>
    </source>
</evidence>
<reference evidence="6 7" key="1">
    <citation type="journal article" date="2019" name="Int. J. Syst. Evol. Microbiol.">
        <title>The Global Catalogue of Microorganisms (GCM) 10K type strain sequencing project: providing services to taxonomists for standard genome sequencing and annotation.</title>
        <authorList>
            <consortium name="The Broad Institute Genomics Platform"/>
            <consortium name="The Broad Institute Genome Sequencing Center for Infectious Disease"/>
            <person name="Wu L."/>
            <person name="Ma J."/>
        </authorList>
    </citation>
    <scope>NUCLEOTIDE SEQUENCE [LARGE SCALE GENOMIC DNA]</scope>
    <source>
        <strain evidence="6 7">DT72</strain>
    </source>
</reference>
<comment type="caution">
    <text evidence="6">The sequence shown here is derived from an EMBL/GenBank/DDBJ whole genome shotgun (WGS) entry which is preliminary data.</text>
</comment>
<sequence length="311" mass="32757">MTDADEPAPTRLDAIAVGSAVVDRVYGLTNLPEPDGGAFVRDESTAIGGVAANVAAALARLGRETGVVSRVGDDDAADRILTDLRNRGIDARRVRRGNPDEQTSYSLILRDPDGKRMIVAGGESVPNLRLTDADRDYLRRADLAFTSAYAPDPVVSDLVAAASDPGDFPPLVFDLAGPLSELEDRATRPETIDALLPVCDCFVANEVSARSYLGADPREAVAQLRERGVTRAALTRGTDGALLLTEDDEILDIPAFEVETADTTGAGDAFTAGLVHGWLLGNRSPEEAGRFAAATAALNCTAENARGVCRP</sequence>
<feature type="domain" description="Carbohydrate kinase PfkB" evidence="5">
    <location>
        <begin position="16"/>
        <end position="306"/>
    </location>
</feature>
<dbReference type="InterPro" id="IPR029056">
    <property type="entry name" value="Ribokinase-like"/>
</dbReference>
<dbReference type="PANTHER" id="PTHR10584:SF157">
    <property type="entry name" value="SULFOFRUCTOSE KINASE"/>
    <property type="match status" value="1"/>
</dbReference>
<keyword evidence="7" id="KW-1185">Reference proteome</keyword>
<accession>A0ABD5WRI0</accession>
<evidence type="ECO:0000256" key="3">
    <source>
        <dbReference type="ARBA" id="ARBA00022777"/>
    </source>
</evidence>
<dbReference type="PROSITE" id="PS00583">
    <property type="entry name" value="PFKB_KINASES_1"/>
    <property type="match status" value="1"/>
</dbReference>
<evidence type="ECO:0000259" key="5">
    <source>
        <dbReference type="Pfam" id="PF00294"/>
    </source>
</evidence>
<dbReference type="PRINTS" id="PR00990">
    <property type="entry name" value="RIBOKINASE"/>
</dbReference>
<dbReference type="Proteomes" id="UP001596407">
    <property type="component" value="Unassembled WGS sequence"/>
</dbReference>
<name>A0ABD5WRI0_9EURY</name>
<proteinExistence type="inferred from homology"/>
<dbReference type="AlphaFoldDB" id="A0ABD5WRI0"/>
<dbReference type="InterPro" id="IPR002139">
    <property type="entry name" value="Ribo/fructo_kinase"/>
</dbReference>
<dbReference type="PANTHER" id="PTHR10584">
    <property type="entry name" value="SUGAR KINASE"/>
    <property type="match status" value="1"/>
</dbReference>
<dbReference type="SUPFAM" id="SSF53613">
    <property type="entry name" value="Ribokinase-like"/>
    <property type="match status" value="1"/>
</dbReference>
<gene>
    <name evidence="6" type="ORF">ACFQJ6_18015</name>
</gene>
<dbReference type="RefSeq" id="WP_382210135.1">
    <property type="nucleotide sequence ID" value="NZ_JBHSZH010000005.1"/>
</dbReference>
<dbReference type="InterPro" id="IPR002173">
    <property type="entry name" value="Carboh/pur_kinase_PfkB_CS"/>
</dbReference>
<dbReference type="EMBL" id="JBHSZH010000005">
    <property type="protein sequence ID" value="MFC7081713.1"/>
    <property type="molecule type" value="Genomic_DNA"/>
</dbReference>
<evidence type="ECO:0000256" key="4">
    <source>
        <dbReference type="RuleBase" id="RU003704"/>
    </source>
</evidence>
<dbReference type="Gene3D" id="3.40.1190.20">
    <property type="match status" value="1"/>
</dbReference>
<keyword evidence="2 4" id="KW-0808">Transferase</keyword>